<reference evidence="8" key="1">
    <citation type="submission" date="2018-05" db="EMBL/GenBank/DDBJ databases">
        <authorList>
            <person name="Lanie J.A."/>
            <person name="Ng W.-L."/>
            <person name="Kazmierczak K.M."/>
            <person name="Andrzejewski T.M."/>
            <person name="Davidsen T.M."/>
            <person name="Wayne K.J."/>
            <person name="Tettelin H."/>
            <person name="Glass J.I."/>
            <person name="Rusch D."/>
            <person name="Podicherti R."/>
            <person name="Tsui H.-C.T."/>
            <person name="Winkler M.E."/>
        </authorList>
    </citation>
    <scope>NUCLEOTIDE SEQUENCE</scope>
</reference>
<evidence type="ECO:0000256" key="3">
    <source>
        <dbReference type="ARBA" id="ARBA00022679"/>
    </source>
</evidence>
<keyword evidence="6" id="KW-0472">Membrane</keyword>
<evidence type="ECO:0000259" key="7">
    <source>
        <dbReference type="Pfam" id="PF00156"/>
    </source>
</evidence>
<dbReference type="GO" id="GO:0000310">
    <property type="term" value="F:xanthine phosphoribosyltransferase activity"/>
    <property type="evidence" value="ECO:0007669"/>
    <property type="project" value="InterPro"/>
</dbReference>
<dbReference type="Gene3D" id="3.40.50.2020">
    <property type="match status" value="1"/>
</dbReference>
<dbReference type="SUPFAM" id="SSF53271">
    <property type="entry name" value="PRTase-like"/>
    <property type="match status" value="1"/>
</dbReference>
<sequence length="148" mass="16568">MDHNLVFPTYDEIHEMAIKLAKLIKEKNVPFTKMVVVSRGGFVPASVVAYVLGIQDVDIVSIQSYIHIEAGKAIVHRAPRTEEVVLVIDDIVDNGGTAIALKTYMPNMHLGVLYAKPRGLPLADTYVEEITQETWPVFPWDEEDKANH</sequence>
<keyword evidence="5" id="KW-0460">Magnesium</keyword>
<dbReference type="EMBL" id="UINC01020822">
    <property type="protein sequence ID" value="SVA87054.1"/>
    <property type="molecule type" value="Genomic_DNA"/>
</dbReference>
<dbReference type="InterPro" id="IPR000836">
    <property type="entry name" value="PRTase_dom"/>
</dbReference>
<name>A0A381ZD57_9ZZZZ</name>
<dbReference type="GO" id="GO:0046872">
    <property type="term" value="F:metal ion binding"/>
    <property type="evidence" value="ECO:0007669"/>
    <property type="project" value="UniProtKB-KW"/>
</dbReference>
<proteinExistence type="predicted"/>
<evidence type="ECO:0000256" key="5">
    <source>
        <dbReference type="ARBA" id="ARBA00022842"/>
    </source>
</evidence>
<protein>
    <recommendedName>
        <fullName evidence="7">Phosphoribosyltransferase domain-containing protein</fullName>
    </recommendedName>
</protein>
<accession>A0A381ZD57</accession>
<keyword evidence="4" id="KW-0479">Metal-binding</keyword>
<dbReference type="CDD" id="cd06223">
    <property type="entry name" value="PRTases_typeI"/>
    <property type="match status" value="1"/>
</dbReference>
<dbReference type="InterPro" id="IPR023747">
    <property type="entry name" value="Xanthine_Guanine_PRibTrfase"/>
</dbReference>
<gene>
    <name evidence="8" type="ORF">METZ01_LOCUS139908</name>
</gene>
<keyword evidence="2" id="KW-0328">Glycosyltransferase</keyword>
<dbReference type="Pfam" id="PF00156">
    <property type="entry name" value="Pribosyltran"/>
    <property type="match status" value="1"/>
</dbReference>
<evidence type="ECO:0000256" key="4">
    <source>
        <dbReference type="ARBA" id="ARBA00022723"/>
    </source>
</evidence>
<evidence type="ECO:0000256" key="1">
    <source>
        <dbReference type="ARBA" id="ARBA00022475"/>
    </source>
</evidence>
<evidence type="ECO:0000313" key="8">
    <source>
        <dbReference type="EMBL" id="SVA87054.1"/>
    </source>
</evidence>
<dbReference type="PANTHER" id="PTHR39563:SF1">
    <property type="entry name" value="XANTHINE-GUANINE PHOSPHORIBOSYLTRANSFERASE"/>
    <property type="match status" value="1"/>
</dbReference>
<organism evidence="8">
    <name type="scientific">marine metagenome</name>
    <dbReference type="NCBI Taxonomy" id="408172"/>
    <lineage>
        <taxon>unclassified sequences</taxon>
        <taxon>metagenomes</taxon>
        <taxon>ecological metagenomes</taxon>
    </lineage>
</organism>
<evidence type="ECO:0000256" key="2">
    <source>
        <dbReference type="ARBA" id="ARBA00022676"/>
    </source>
</evidence>
<feature type="domain" description="Phosphoribosyltransferase" evidence="7">
    <location>
        <begin position="11"/>
        <end position="145"/>
    </location>
</feature>
<keyword evidence="1" id="KW-1003">Cell membrane</keyword>
<evidence type="ECO:0000256" key="6">
    <source>
        <dbReference type="ARBA" id="ARBA00023136"/>
    </source>
</evidence>
<keyword evidence="3" id="KW-0808">Transferase</keyword>
<dbReference type="PANTHER" id="PTHR39563">
    <property type="entry name" value="XANTHINE PHOSPHORIBOSYLTRANSFERASE"/>
    <property type="match status" value="1"/>
</dbReference>
<dbReference type="InterPro" id="IPR029057">
    <property type="entry name" value="PRTase-like"/>
</dbReference>
<dbReference type="AlphaFoldDB" id="A0A381ZD57"/>